<proteinExistence type="predicted"/>
<reference evidence="1" key="1">
    <citation type="submission" date="2020-04" db="EMBL/GenBank/DDBJ databases">
        <title>A chromosome-scale assembly and high-density genetic map of the yellow drum (Nibea albiflora) genome.</title>
        <authorList>
            <person name="Xu D."/>
            <person name="Zhang W."/>
            <person name="Chen R."/>
            <person name="Tan P."/>
            <person name="Wang L."/>
            <person name="Song H."/>
            <person name="Tian L."/>
            <person name="Zhu Q."/>
            <person name="Wang B."/>
        </authorList>
    </citation>
    <scope>NUCLEOTIDE SEQUENCE</scope>
    <source>
        <strain evidence="1">ZJHYS-2018</strain>
    </source>
</reference>
<sequence>MTDQGNNNQNISCNPFAALFSSLADAKQFASGQKPQQLSAEPPLEDSGESQSESENSVSDSVDDNDDSVAEISRSFRSRQELCEQLNVNHMIQRIFLITLDNSK</sequence>
<dbReference type="Proteomes" id="UP000805704">
    <property type="component" value="Chromosome 6"/>
</dbReference>
<dbReference type="EMBL" id="CM024794">
    <property type="protein sequence ID" value="KAG8002035.1"/>
    <property type="molecule type" value="Genomic_DNA"/>
</dbReference>
<evidence type="ECO:0000313" key="1">
    <source>
        <dbReference type="EMBL" id="KAG8002035.1"/>
    </source>
</evidence>
<organism evidence="1 2">
    <name type="scientific">Nibea albiflora</name>
    <name type="common">Yellow drum</name>
    <name type="synonym">Corvina albiflora</name>
    <dbReference type="NCBI Taxonomy" id="240163"/>
    <lineage>
        <taxon>Eukaryota</taxon>
        <taxon>Metazoa</taxon>
        <taxon>Chordata</taxon>
        <taxon>Craniata</taxon>
        <taxon>Vertebrata</taxon>
        <taxon>Euteleostomi</taxon>
        <taxon>Actinopterygii</taxon>
        <taxon>Neopterygii</taxon>
        <taxon>Teleostei</taxon>
        <taxon>Neoteleostei</taxon>
        <taxon>Acanthomorphata</taxon>
        <taxon>Eupercaria</taxon>
        <taxon>Sciaenidae</taxon>
        <taxon>Nibea</taxon>
    </lineage>
</organism>
<keyword evidence="2" id="KW-1185">Reference proteome</keyword>
<protein>
    <submittedName>
        <fullName evidence="1">Ubiquitin conjugation factor E4 A</fullName>
    </submittedName>
</protein>
<evidence type="ECO:0000313" key="2">
    <source>
        <dbReference type="Proteomes" id="UP000805704"/>
    </source>
</evidence>
<gene>
    <name evidence="1" type="primary">UBE4A.3</name>
    <name evidence="1" type="ORF">GBF38_012363</name>
</gene>
<accession>A0ACB7EIT9</accession>
<comment type="caution">
    <text evidence="1">The sequence shown here is derived from an EMBL/GenBank/DDBJ whole genome shotgun (WGS) entry which is preliminary data.</text>
</comment>
<name>A0ACB7EIT9_NIBAL</name>